<evidence type="ECO:0008006" key="6">
    <source>
        <dbReference type="Google" id="ProtNLM"/>
    </source>
</evidence>
<dbReference type="InterPro" id="IPR003609">
    <property type="entry name" value="Pan_app"/>
</dbReference>
<dbReference type="Pfam" id="PF00024">
    <property type="entry name" value="PAN_1"/>
    <property type="match status" value="1"/>
</dbReference>
<evidence type="ECO:0000256" key="1">
    <source>
        <dbReference type="SAM" id="Phobius"/>
    </source>
</evidence>
<evidence type="ECO:0000259" key="2">
    <source>
        <dbReference type="PROSITE" id="PS50041"/>
    </source>
</evidence>
<keyword evidence="1" id="KW-0472">Membrane</keyword>
<evidence type="ECO:0000313" key="5">
    <source>
        <dbReference type="Proteomes" id="UP000887568"/>
    </source>
</evidence>
<dbReference type="SUPFAM" id="SSF56436">
    <property type="entry name" value="C-type lectin-like"/>
    <property type="match status" value="1"/>
</dbReference>
<dbReference type="RefSeq" id="XP_038068710.1">
    <property type="nucleotide sequence ID" value="XM_038212782.1"/>
</dbReference>
<evidence type="ECO:0000259" key="3">
    <source>
        <dbReference type="PROSITE" id="PS50948"/>
    </source>
</evidence>
<dbReference type="Pfam" id="PF00059">
    <property type="entry name" value="Lectin_C"/>
    <property type="match status" value="1"/>
</dbReference>
<keyword evidence="5" id="KW-1185">Reference proteome</keyword>
<dbReference type="InterPro" id="IPR016186">
    <property type="entry name" value="C-type_lectin-like/link_sf"/>
</dbReference>
<accession>A0A914AX53</accession>
<feature type="domain" description="C-type lectin" evidence="2">
    <location>
        <begin position="38"/>
        <end position="140"/>
    </location>
</feature>
<dbReference type="EnsemblMetazoa" id="XM_038212782.1">
    <property type="protein sequence ID" value="XP_038068710.1"/>
    <property type="gene ID" value="LOC119738057"/>
</dbReference>
<dbReference type="AlphaFoldDB" id="A0A914AX53"/>
<dbReference type="Gene3D" id="3.10.100.10">
    <property type="entry name" value="Mannose-Binding Protein A, subunit A"/>
    <property type="match status" value="1"/>
</dbReference>
<organism evidence="4 5">
    <name type="scientific">Patiria miniata</name>
    <name type="common">Bat star</name>
    <name type="synonym">Asterina miniata</name>
    <dbReference type="NCBI Taxonomy" id="46514"/>
    <lineage>
        <taxon>Eukaryota</taxon>
        <taxon>Metazoa</taxon>
        <taxon>Echinodermata</taxon>
        <taxon>Eleutherozoa</taxon>
        <taxon>Asterozoa</taxon>
        <taxon>Asteroidea</taxon>
        <taxon>Valvatacea</taxon>
        <taxon>Valvatida</taxon>
        <taxon>Asterinidae</taxon>
        <taxon>Patiria</taxon>
    </lineage>
</organism>
<protein>
    <recommendedName>
        <fullName evidence="6">Apple domain-containing protein</fullName>
    </recommendedName>
</protein>
<dbReference type="OMA" id="ADCEDEP"/>
<dbReference type="PROSITE" id="PS50948">
    <property type="entry name" value="PAN"/>
    <property type="match status" value="1"/>
</dbReference>
<dbReference type="OrthoDB" id="7357196at2759"/>
<dbReference type="PROSITE" id="PS50041">
    <property type="entry name" value="C_TYPE_LECTIN_2"/>
    <property type="match status" value="1"/>
</dbReference>
<feature type="domain" description="Apple" evidence="3">
    <location>
        <begin position="161"/>
        <end position="245"/>
    </location>
</feature>
<reference evidence="4" key="1">
    <citation type="submission" date="2022-11" db="UniProtKB">
        <authorList>
            <consortium name="EnsemblMetazoa"/>
        </authorList>
    </citation>
    <scope>IDENTIFICATION</scope>
</reference>
<dbReference type="InterPro" id="IPR001304">
    <property type="entry name" value="C-type_lectin-like"/>
</dbReference>
<name>A0A914AX53_PATMI</name>
<keyword evidence="1" id="KW-0812">Transmembrane</keyword>
<sequence>MLFRASPLVYFLGAGVIGMLSVILVNGEFACPGNWSMFADSCLTVTRAGYIGDGATAGCAAIGGNLAVPRNPEENEFARLLPVPGQPVWIGCRRIAVEVYPCTDGDIAVQYGNWDPYMFGESYCVYMLNGTWADADCEDEPLRPALCRRAPLPKTPDTGNCGKTLQRWSLLAARLTGHVLREIRAPSLKPCVLACEAEPQCRSVNFISDRMTAVAGAICQLNNATRFDADADALAFAPALGNPLCVYGEK</sequence>
<dbReference type="Proteomes" id="UP000887568">
    <property type="component" value="Unplaced"/>
</dbReference>
<dbReference type="SMART" id="SM00034">
    <property type="entry name" value="CLECT"/>
    <property type="match status" value="1"/>
</dbReference>
<proteinExistence type="predicted"/>
<dbReference type="CDD" id="cd00037">
    <property type="entry name" value="CLECT"/>
    <property type="match status" value="1"/>
</dbReference>
<feature type="transmembrane region" description="Helical" evidence="1">
    <location>
        <begin position="7"/>
        <end position="27"/>
    </location>
</feature>
<dbReference type="GeneID" id="119738057"/>
<evidence type="ECO:0000313" key="4">
    <source>
        <dbReference type="EnsemblMetazoa" id="XP_038068710.1"/>
    </source>
</evidence>
<dbReference type="InterPro" id="IPR016187">
    <property type="entry name" value="CTDL_fold"/>
</dbReference>
<keyword evidence="1" id="KW-1133">Transmembrane helix</keyword>